<protein>
    <submittedName>
        <fullName evidence="1">Uncharacterized protein</fullName>
    </submittedName>
</protein>
<evidence type="ECO:0000313" key="3">
    <source>
        <dbReference type="Proteomes" id="UP000507222"/>
    </source>
</evidence>
<sequence length="93" mass="10763">MDQKTIFLSDDANKPVRFGTFPIDNLDGVSREFIKIYAYPIDDWIGSWPHNPMNFRENLGKYAMEVKRLFLEIMGAIMESLGLSPTYLRSSLE</sequence>
<reference evidence="1 3" key="2">
    <citation type="submission" date="2020-05" db="EMBL/GenBank/DDBJ databases">
        <authorList>
            <person name="Campoy J."/>
            <person name="Schneeberger K."/>
            <person name="Spophaly S."/>
        </authorList>
    </citation>
    <scope>NUCLEOTIDE SEQUENCE [LARGE SCALE GENOMIC DNA]</scope>
    <source>
        <strain evidence="1">PruArmRojPasFocal</strain>
    </source>
</reference>
<accession>A0A6J5UTU4</accession>
<dbReference type="SUPFAM" id="SSF51197">
    <property type="entry name" value="Clavaminate synthase-like"/>
    <property type="match status" value="1"/>
</dbReference>
<dbReference type="EMBL" id="CAEKKB010000005">
    <property type="protein sequence ID" value="CAB4309902.1"/>
    <property type="molecule type" value="Genomic_DNA"/>
</dbReference>
<keyword evidence="4" id="KW-1185">Reference proteome</keyword>
<evidence type="ECO:0000313" key="4">
    <source>
        <dbReference type="Proteomes" id="UP000507245"/>
    </source>
</evidence>
<dbReference type="Proteomes" id="UP000507245">
    <property type="component" value="Unassembled WGS sequence"/>
</dbReference>
<reference evidence="4" key="1">
    <citation type="journal article" date="2020" name="Genome Biol.">
        <title>Gamete binning: chromosome-level and haplotype-resolved genome assembly enabled by high-throughput single-cell sequencing of gamete genomes.</title>
        <authorList>
            <person name="Campoy J.A."/>
            <person name="Sun H."/>
            <person name="Goel M."/>
            <person name="Jiao W.-B."/>
            <person name="Folz-Donahue K."/>
            <person name="Wang N."/>
            <person name="Rubio M."/>
            <person name="Liu C."/>
            <person name="Kukat C."/>
            <person name="Ruiz D."/>
            <person name="Huettel B."/>
            <person name="Schneeberger K."/>
        </authorList>
    </citation>
    <scope>NUCLEOTIDE SEQUENCE [LARGE SCALE GENOMIC DNA]</scope>
    <source>
        <strain evidence="4">cv. Rojo Pasion</strain>
    </source>
</reference>
<dbReference type="AlphaFoldDB" id="A0A6J5UTU4"/>
<evidence type="ECO:0000313" key="2">
    <source>
        <dbReference type="EMBL" id="CAB4309902.1"/>
    </source>
</evidence>
<dbReference type="InterPro" id="IPR027443">
    <property type="entry name" value="IPNS-like_sf"/>
</dbReference>
<dbReference type="Gene3D" id="2.60.120.330">
    <property type="entry name" value="B-lactam Antibiotic, Isopenicillin N Synthase, Chain"/>
    <property type="match status" value="1"/>
</dbReference>
<organism evidence="1 3">
    <name type="scientific">Prunus armeniaca</name>
    <name type="common">Apricot</name>
    <name type="synonym">Armeniaca vulgaris</name>
    <dbReference type="NCBI Taxonomy" id="36596"/>
    <lineage>
        <taxon>Eukaryota</taxon>
        <taxon>Viridiplantae</taxon>
        <taxon>Streptophyta</taxon>
        <taxon>Embryophyta</taxon>
        <taxon>Tracheophyta</taxon>
        <taxon>Spermatophyta</taxon>
        <taxon>Magnoliopsida</taxon>
        <taxon>eudicotyledons</taxon>
        <taxon>Gunneridae</taxon>
        <taxon>Pentapetalae</taxon>
        <taxon>rosids</taxon>
        <taxon>fabids</taxon>
        <taxon>Rosales</taxon>
        <taxon>Rosaceae</taxon>
        <taxon>Amygdaloideae</taxon>
        <taxon>Amygdaleae</taxon>
        <taxon>Prunus</taxon>
    </lineage>
</organism>
<proteinExistence type="predicted"/>
<dbReference type="EMBL" id="CAEKDK010000005">
    <property type="protein sequence ID" value="CAB4279442.1"/>
    <property type="molecule type" value="Genomic_DNA"/>
</dbReference>
<dbReference type="Proteomes" id="UP000507222">
    <property type="component" value="Unassembled WGS sequence"/>
</dbReference>
<gene>
    <name evidence="1" type="ORF">CURHAP_LOCUS31700</name>
    <name evidence="2" type="ORF">ORAREDHAP_LOCUS31316</name>
</gene>
<dbReference type="OrthoDB" id="627829at2759"/>
<name>A0A6J5UTU4_PRUAR</name>
<evidence type="ECO:0000313" key="1">
    <source>
        <dbReference type="EMBL" id="CAB4279442.1"/>
    </source>
</evidence>